<dbReference type="InterPro" id="IPR036812">
    <property type="entry name" value="NAD(P)_OxRdtase_dom_sf"/>
</dbReference>
<dbReference type="OrthoDB" id="9773828at2"/>
<evidence type="ECO:0000313" key="3">
    <source>
        <dbReference type="Proteomes" id="UP000321306"/>
    </source>
</evidence>
<dbReference type="EMBL" id="BJXB01000002">
    <property type="protein sequence ID" value="GEM45046.1"/>
    <property type="molecule type" value="Genomic_DNA"/>
</dbReference>
<dbReference type="AlphaFoldDB" id="A0A511MY34"/>
<sequence>MMTPSPTPSLTDTVQVGRGATVTRLGLGASVQGGLFQPVSEEDARAVFQAAWDAGIRFYDTAPWYGYGESEFRLGDFLQQKSGFTVSSKVGRLLREGIPPHPTQLDSDGNRAFKTDLPLNVIYDYSYDGVMRSFEETLQRMKLDHLDMVFIHDPDSVGVTAQELMQGAYQALVELREQGLVKGIGAGMNQWEMPHELLQAGDFDVFLLAGRYTLLEQHSMPFLQTCIEKGAKIIVGGVFNSGLLANPKPDAKYNYSQAPELMLQRALAIREVCELHGISIRAAAMQFPLAHPAVASVLLGVRTLKQLQSNLQDYQTPISADFWKELQHRGLIAEDFPFLPV</sequence>
<protein>
    <submittedName>
        <fullName evidence="2">Oxidoreductase</fullName>
    </submittedName>
</protein>
<dbReference type="CDD" id="cd19152">
    <property type="entry name" value="AKR_AKR15A"/>
    <property type="match status" value="1"/>
</dbReference>
<dbReference type="PANTHER" id="PTHR42686">
    <property type="entry name" value="GH17980P-RELATED"/>
    <property type="match status" value="1"/>
</dbReference>
<evidence type="ECO:0000313" key="2">
    <source>
        <dbReference type="EMBL" id="GEM45046.1"/>
    </source>
</evidence>
<feature type="domain" description="NADP-dependent oxidoreductase" evidence="1">
    <location>
        <begin position="24"/>
        <end position="327"/>
    </location>
</feature>
<dbReference type="Gene3D" id="3.20.20.100">
    <property type="entry name" value="NADP-dependent oxidoreductase domain"/>
    <property type="match status" value="1"/>
</dbReference>
<proteinExistence type="predicted"/>
<dbReference type="Pfam" id="PF00248">
    <property type="entry name" value="Aldo_ket_red"/>
    <property type="match status" value="1"/>
</dbReference>
<dbReference type="SUPFAM" id="SSF51430">
    <property type="entry name" value="NAD(P)-linked oxidoreductase"/>
    <property type="match status" value="1"/>
</dbReference>
<gene>
    <name evidence="2" type="ORF">DC3_06810</name>
</gene>
<evidence type="ECO:0000259" key="1">
    <source>
        <dbReference type="Pfam" id="PF00248"/>
    </source>
</evidence>
<dbReference type="PANTHER" id="PTHR42686:SF1">
    <property type="entry name" value="GH17980P-RELATED"/>
    <property type="match status" value="1"/>
</dbReference>
<dbReference type="InterPro" id="IPR020471">
    <property type="entry name" value="AKR"/>
</dbReference>
<dbReference type="InterPro" id="IPR023210">
    <property type="entry name" value="NADP_OxRdtase_dom"/>
</dbReference>
<keyword evidence="3" id="KW-1185">Reference proteome</keyword>
<dbReference type="GO" id="GO:0016491">
    <property type="term" value="F:oxidoreductase activity"/>
    <property type="evidence" value="ECO:0007669"/>
    <property type="project" value="InterPro"/>
</dbReference>
<organism evidence="2 3">
    <name type="scientific">Deinococcus cellulosilyticus (strain DSM 18568 / NBRC 106333 / KACC 11606 / 5516J-15)</name>
    <dbReference type="NCBI Taxonomy" id="1223518"/>
    <lineage>
        <taxon>Bacteria</taxon>
        <taxon>Thermotogati</taxon>
        <taxon>Deinococcota</taxon>
        <taxon>Deinococci</taxon>
        <taxon>Deinococcales</taxon>
        <taxon>Deinococcaceae</taxon>
        <taxon>Deinococcus</taxon>
    </lineage>
</organism>
<reference evidence="2 3" key="1">
    <citation type="submission" date="2019-07" db="EMBL/GenBank/DDBJ databases">
        <title>Whole genome shotgun sequence of Deinococcus cellulosilyticus NBRC 106333.</title>
        <authorList>
            <person name="Hosoyama A."/>
            <person name="Uohara A."/>
            <person name="Ohji S."/>
            <person name="Ichikawa N."/>
        </authorList>
    </citation>
    <scope>NUCLEOTIDE SEQUENCE [LARGE SCALE GENOMIC DNA]</scope>
    <source>
        <strain evidence="2 3">NBRC 106333</strain>
    </source>
</reference>
<dbReference type="RefSeq" id="WP_146882315.1">
    <property type="nucleotide sequence ID" value="NZ_BJXB01000002.1"/>
</dbReference>
<dbReference type="Proteomes" id="UP000321306">
    <property type="component" value="Unassembled WGS sequence"/>
</dbReference>
<accession>A0A511MY34</accession>
<name>A0A511MY34_DEIC1</name>
<comment type="caution">
    <text evidence="2">The sequence shown here is derived from an EMBL/GenBank/DDBJ whole genome shotgun (WGS) entry which is preliminary data.</text>
</comment>
<dbReference type="GO" id="GO:0005829">
    <property type="term" value="C:cytosol"/>
    <property type="evidence" value="ECO:0007669"/>
    <property type="project" value="TreeGrafter"/>
</dbReference>